<dbReference type="InterPro" id="IPR005802">
    <property type="entry name" value="ADC_synth_comp_1"/>
</dbReference>
<dbReference type="SUPFAM" id="SSF56322">
    <property type="entry name" value="ADC synthase"/>
    <property type="match status" value="1"/>
</dbReference>
<organism evidence="2">
    <name type="scientific">Prosthecochloris aestuarii</name>
    <dbReference type="NCBI Taxonomy" id="1102"/>
    <lineage>
        <taxon>Bacteria</taxon>
        <taxon>Pseudomonadati</taxon>
        <taxon>Chlorobiota</taxon>
        <taxon>Chlorobiia</taxon>
        <taxon>Chlorobiales</taxon>
        <taxon>Chlorobiaceae</taxon>
        <taxon>Prosthecochloris</taxon>
    </lineage>
</organism>
<dbReference type="GO" id="GO:0009396">
    <property type="term" value="P:folic acid-containing compound biosynthetic process"/>
    <property type="evidence" value="ECO:0007669"/>
    <property type="project" value="InterPro"/>
</dbReference>
<comment type="caution">
    <text evidence="2">The sequence shown here is derived from an EMBL/GenBank/DDBJ whole genome shotgun (WGS) entry which is preliminary data.</text>
</comment>
<dbReference type="AlphaFoldDB" id="A0A831SRX8"/>
<feature type="non-terminal residue" evidence="2">
    <location>
        <position position="431"/>
    </location>
</feature>
<dbReference type="InterPro" id="IPR005801">
    <property type="entry name" value="ADC_synthase"/>
</dbReference>
<dbReference type="Pfam" id="PF00425">
    <property type="entry name" value="Chorismate_bind"/>
    <property type="match status" value="1"/>
</dbReference>
<proteinExistence type="predicted"/>
<keyword evidence="2" id="KW-0808">Transferase</keyword>
<dbReference type="GO" id="GO:0000162">
    <property type="term" value="P:L-tryptophan biosynthetic process"/>
    <property type="evidence" value="ECO:0007669"/>
    <property type="project" value="TreeGrafter"/>
</dbReference>
<evidence type="ECO:0000259" key="1">
    <source>
        <dbReference type="Pfam" id="PF00425"/>
    </source>
</evidence>
<protein>
    <submittedName>
        <fullName evidence="2">Aminodeoxychorismate synthase component I</fullName>
        <ecNumber evidence="2">2.6.1.85</ecNumber>
    </submittedName>
</protein>
<dbReference type="PANTHER" id="PTHR11236:SF50">
    <property type="entry name" value="AMINODEOXYCHORISMATE SYNTHASE COMPONENT 1"/>
    <property type="match status" value="1"/>
</dbReference>
<dbReference type="InterPro" id="IPR019999">
    <property type="entry name" value="Anth_synth_I-like"/>
</dbReference>
<dbReference type="EMBL" id="DSBW01000169">
    <property type="protein sequence ID" value="HED31574.1"/>
    <property type="molecule type" value="Genomic_DNA"/>
</dbReference>
<feature type="domain" description="Chorismate-utilising enzyme C-terminal" evidence="1">
    <location>
        <begin position="150"/>
        <end position="403"/>
    </location>
</feature>
<evidence type="ECO:0000313" key="2">
    <source>
        <dbReference type="EMBL" id="HED31574.1"/>
    </source>
</evidence>
<dbReference type="GO" id="GO:0046820">
    <property type="term" value="F:4-amino-4-deoxychorismate synthase activity"/>
    <property type="evidence" value="ECO:0007669"/>
    <property type="project" value="UniProtKB-EC"/>
</dbReference>
<dbReference type="Gene3D" id="3.60.120.10">
    <property type="entry name" value="Anthranilate synthase"/>
    <property type="match status" value="1"/>
</dbReference>
<gene>
    <name evidence="2" type="primary">pabB</name>
    <name evidence="2" type="ORF">ENN50_07825</name>
</gene>
<dbReference type="PANTHER" id="PTHR11236">
    <property type="entry name" value="AMINOBENZOATE/ANTHRANILATE SYNTHASE"/>
    <property type="match status" value="1"/>
</dbReference>
<dbReference type="NCBIfam" id="TIGR00553">
    <property type="entry name" value="pabB"/>
    <property type="match status" value="1"/>
</dbReference>
<dbReference type="EC" id="2.6.1.85" evidence="2"/>
<dbReference type="PRINTS" id="PR00095">
    <property type="entry name" value="ANTSNTHASEI"/>
</dbReference>
<dbReference type="Proteomes" id="UP000886335">
    <property type="component" value="Unassembled WGS sequence"/>
</dbReference>
<dbReference type="InterPro" id="IPR015890">
    <property type="entry name" value="Chorismate_C"/>
</dbReference>
<reference evidence="2" key="1">
    <citation type="journal article" date="2020" name="mSystems">
        <title>Genome- and Community-Level Interaction Insights into Carbon Utilization and Element Cycling Functions of Hydrothermarchaeota in Hydrothermal Sediment.</title>
        <authorList>
            <person name="Zhou Z."/>
            <person name="Liu Y."/>
            <person name="Xu W."/>
            <person name="Pan J."/>
            <person name="Luo Z.H."/>
            <person name="Li M."/>
        </authorList>
    </citation>
    <scope>NUCLEOTIDE SEQUENCE [LARGE SCALE GENOMIC DNA]</scope>
    <source>
        <strain evidence="2">SpSt-1181</strain>
    </source>
</reference>
<name>A0A831SRX8_PROAE</name>
<accession>A0A831SRX8</accession>
<keyword evidence="2" id="KW-0032">Aminotransferase</keyword>
<sequence length="431" mass="47855">MDREGAQPLSAVFLPGQCVGIGMEDTLQLQPGDAWFGGAFHRDQAGEALLFLDPVETLVLHSGDDVEGYLAELQDRLDQGFSLAGYAGYEMGYGLDPALRPLFLRSQDTGVPLAWFGVYAHPRHTRQEPGDGQSVQDRPFSGLPRFDCSPERYREKIGLIRQAIGSGEVYQVNLTGRFTFGYSGNPHGLFRRLSRRQPDAYRAFLNCGDHQVLSFSPELFFSVHGTCIETAPMKGTSPRGMTAAEDIDYKSSLAACSKNRAENLMIVDLLRNDLGRICEPGSVHVPELFVTRSYPTLHQMISTIRGRLRKDCTVLELFKALFPCGSVTGAPKISAMRLITRLEDSPRGVYTGAVGFMLPDGRKEFNVAIRTLTMRGGEAVYGAGSGIVWDSTADKEYAECRLKAEILFDRPASRPSELFETLLWNCRYVWR</sequence>